<dbReference type="PANTHER" id="PTHR30246">
    <property type="entry name" value="2-KETO-3-DEOXY-6-PHOSPHOGLUCONATE ALDOLASE"/>
    <property type="match status" value="1"/>
</dbReference>
<keyword evidence="5" id="KW-0119">Carbohydrate metabolism</keyword>
<dbReference type="PANTHER" id="PTHR30246:SF1">
    <property type="entry name" value="2-DEHYDRO-3-DEOXY-6-PHOSPHOGALACTONATE ALDOLASE-RELATED"/>
    <property type="match status" value="1"/>
</dbReference>
<evidence type="ECO:0000256" key="1">
    <source>
        <dbReference type="ARBA" id="ARBA00004761"/>
    </source>
</evidence>
<gene>
    <name evidence="6" type="ORF">MIMGU_mgv1a020044mg</name>
</gene>
<keyword evidence="7" id="KW-1185">Reference proteome</keyword>
<dbReference type="eggNOG" id="ENOG502QVAJ">
    <property type="taxonomic scope" value="Eukaryota"/>
</dbReference>
<feature type="non-terminal residue" evidence="6">
    <location>
        <position position="190"/>
    </location>
</feature>
<feature type="non-terminal residue" evidence="6">
    <location>
        <position position="1"/>
    </location>
</feature>
<reference evidence="6 7" key="1">
    <citation type="journal article" date="2013" name="Proc. Natl. Acad. Sci. U.S.A.">
        <title>Fine-scale variation in meiotic recombination in Mimulus inferred from population shotgun sequencing.</title>
        <authorList>
            <person name="Hellsten U."/>
            <person name="Wright K.M."/>
            <person name="Jenkins J."/>
            <person name="Shu S."/>
            <person name="Yuan Y."/>
            <person name="Wessler S.R."/>
            <person name="Schmutz J."/>
            <person name="Willis J.H."/>
            <person name="Rokhsar D.S."/>
        </authorList>
    </citation>
    <scope>NUCLEOTIDE SEQUENCE [LARGE SCALE GENOMIC DNA]</scope>
    <source>
        <strain evidence="7">cv. DUN x IM62</strain>
    </source>
</reference>
<evidence type="ECO:0000256" key="3">
    <source>
        <dbReference type="ARBA" id="ARBA00011233"/>
    </source>
</evidence>
<dbReference type="AlphaFoldDB" id="A0A022R9Q7"/>
<dbReference type="SUPFAM" id="SSF51569">
    <property type="entry name" value="Aldolase"/>
    <property type="match status" value="1"/>
</dbReference>
<dbReference type="InterPro" id="IPR013785">
    <property type="entry name" value="Aldolase_TIM"/>
</dbReference>
<evidence type="ECO:0000313" key="6">
    <source>
        <dbReference type="EMBL" id="EYU35645.1"/>
    </source>
</evidence>
<evidence type="ECO:0000313" key="7">
    <source>
        <dbReference type="Proteomes" id="UP000030748"/>
    </source>
</evidence>
<keyword evidence="4" id="KW-0456">Lyase</keyword>
<evidence type="ECO:0008006" key="8">
    <source>
        <dbReference type="Google" id="ProtNLM"/>
    </source>
</evidence>
<evidence type="ECO:0000256" key="2">
    <source>
        <dbReference type="ARBA" id="ARBA00006906"/>
    </source>
</evidence>
<dbReference type="GO" id="GO:0016832">
    <property type="term" value="F:aldehyde-lyase activity"/>
    <property type="evidence" value="ECO:0000318"/>
    <property type="project" value="GO_Central"/>
</dbReference>
<dbReference type="CDD" id="cd00452">
    <property type="entry name" value="KDPG_aldolase"/>
    <property type="match status" value="1"/>
</dbReference>
<protein>
    <recommendedName>
        <fullName evidence="8">2-dehydro-3-deoxyphosphogluconate aldolase</fullName>
    </recommendedName>
</protein>
<comment type="subunit">
    <text evidence="3">Homotrimer.</text>
</comment>
<organism evidence="6 7">
    <name type="scientific">Erythranthe guttata</name>
    <name type="common">Yellow monkey flower</name>
    <name type="synonym">Mimulus guttatus</name>
    <dbReference type="NCBI Taxonomy" id="4155"/>
    <lineage>
        <taxon>Eukaryota</taxon>
        <taxon>Viridiplantae</taxon>
        <taxon>Streptophyta</taxon>
        <taxon>Embryophyta</taxon>
        <taxon>Tracheophyta</taxon>
        <taxon>Spermatophyta</taxon>
        <taxon>Magnoliopsida</taxon>
        <taxon>eudicotyledons</taxon>
        <taxon>Gunneridae</taxon>
        <taxon>Pentapetalae</taxon>
        <taxon>asterids</taxon>
        <taxon>lamiids</taxon>
        <taxon>Lamiales</taxon>
        <taxon>Phrymaceae</taxon>
        <taxon>Erythranthe</taxon>
    </lineage>
</organism>
<comment type="pathway">
    <text evidence="1">Carbohydrate acid metabolism.</text>
</comment>
<dbReference type="InterPro" id="IPR000887">
    <property type="entry name" value="Aldlse_KDPG_KHG"/>
</dbReference>
<evidence type="ECO:0000256" key="5">
    <source>
        <dbReference type="ARBA" id="ARBA00023277"/>
    </source>
</evidence>
<dbReference type="Gene3D" id="3.20.20.70">
    <property type="entry name" value="Aldolase class I"/>
    <property type="match status" value="1"/>
</dbReference>
<dbReference type="EMBL" id="KI630608">
    <property type="protein sequence ID" value="EYU35645.1"/>
    <property type="molecule type" value="Genomic_DNA"/>
</dbReference>
<proteinExistence type="inferred from homology"/>
<comment type="similarity">
    <text evidence="2">Belongs to the KHG/KDPG aldolase family.</text>
</comment>
<evidence type="ECO:0000256" key="4">
    <source>
        <dbReference type="ARBA" id="ARBA00023239"/>
    </source>
</evidence>
<dbReference type="Proteomes" id="UP000030748">
    <property type="component" value="Unassembled WGS sequence"/>
</dbReference>
<name>A0A022R9Q7_ERYGU</name>
<accession>A0A022R9Q7</accession>
<sequence length="190" mass="20102">AEVAIEAARAAFRGGISVLEVTMSTPGVFEVLECLVQEYPALSIGVGTVLDRENAKVALRLGAKFLMSPAMVKGILDDVTEYQALYIPGATTPTEILSASNAGARIVKVYPVSALGGVEYMAAVKKPFPHIPMVASQGITLDSVCQYISSGAMSVVLSDAIFNKRAMFQRDFVLVNQLATIAAFTAKEAI</sequence>
<dbReference type="Pfam" id="PF01081">
    <property type="entry name" value="Aldolase"/>
    <property type="match status" value="1"/>
</dbReference>